<name>A0A226WNZ9_CABSO</name>
<dbReference type="AlphaFoldDB" id="A0A226WNZ9"/>
<proteinExistence type="predicted"/>
<sequence>MFVGRLKAGKWALLLLFTQHGSASHPDAVAHRQRPISRLLAEMPAFHICLCSMRYSGRAPAP</sequence>
<accession>A0A226WNZ9</accession>
<reference evidence="2" key="1">
    <citation type="submission" date="2017-01" db="EMBL/GenBank/DDBJ databases">
        <title>Genome Analysis of Deinococcus marmoris KOPRI26562.</title>
        <authorList>
            <person name="Kim J.H."/>
            <person name="Oh H.-M."/>
        </authorList>
    </citation>
    <scope>NUCLEOTIDE SEQUENCE [LARGE SCALE GENOMIC DNA]</scope>
    <source>
        <strain evidence="2">PAMC 26633</strain>
    </source>
</reference>
<comment type="caution">
    <text evidence="1">The sequence shown here is derived from an EMBL/GenBank/DDBJ whole genome shotgun (WGS) entry which is preliminary data.</text>
</comment>
<dbReference type="EMBL" id="MTHB01000262">
    <property type="protein sequence ID" value="OXC72833.1"/>
    <property type="molecule type" value="Genomic_DNA"/>
</dbReference>
<gene>
    <name evidence="1" type="ORF">BSU04_39995</name>
</gene>
<protein>
    <submittedName>
        <fullName evidence="1">Uncharacterized protein</fullName>
    </submittedName>
</protein>
<evidence type="ECO:0000313" key="1">
    <source>
        <dbReference type="EMBL" id="OXC72833.1"/>
    </source>
</evidence>
<organism evidence="1 2">
    <name type="scientific">Caballeronia sordidicola</name>
    <name type="common">Burkholderia sordidicola</name>
    <dbReference type="NCBI Taxonomy" id="196367"/>
    <lineage>
        <taxon>Bacteria</taxon>
        <taxon>Pseudomonadati</taxon>
        <taxon>Pseudomonadota</taxon>
        <taxon>Betaproteobacteria</taxon>
        <taxon>Burkholderiales</taxon>
        <taxon>Burkholderiaceae</taxon>
        <taxon>Caballeronia</taxon>
    </lineage>
</organism>
<dbReference type="Proteomes" id="UP000214720">
    <property type="component" value="Unassembled WGS sequence"/>
</dbReference>
<evidence type="ECO:0000313" key="2">
    <source>
        <dbReference type="Proteomes" id="UP000214720"/>
    </source>
</evidence>